<feature type="region of interest" description="Disordered" evidence="3">
    <location>
        <begin position="37"/>
        <end position="85"/>
    </location>
</feature>
<proteinExistence type="inferred from homology"/>
<dbReference type="Proteomes" id="UP000317650">
    <property type="component" value="Chromosome 7"/>
</dbReference>
<evidence type="ECO:0000256" key="4">
    <source>
        <dbReference type="SAM" id="SignalP"/>
    </source>
</evidence>
<evidence type="ECO:0000256" key="2">
    <source>
        <dbReference type="ARBA" id="ARBA00022821"/>
    </source>
</evidence>
<dbReference type="AlphaFoldDB" id="A0A4S8JDL6"/>
<organism evidence="5 6">
    <name type="scientific">Musa balbisiana</name>
    <name type="common">Banana</name>
    <dbReference type="NCBI Taxonomy" id="52838"/>
    <lineage>
        <taxon>Eukaryota</taxon>
        <taxon>Viridiplantae</taxon>
        <taxon>Streptophyta</taxon>
        <taxon>Embryophyta</taxon>
        <taxon>Tracheophyta</taxon>
        <taxon>Spermatophyta</taxon>
        <taxon>Magnoliopsida</taxon>
        <taxon>Liliopsida</taxon>
        <taxon>Zingiberales</taxon>
        <taxon>Musaceae</taxon>
        <taxon>Musa</taxon>
    </lineage>
</organism>
<name>A0A4S8JDL6_MUSBA</name>
<dbReference type="GO" id="GO:0045087">
    <property type="term" value="P:innate immune response"/>
    <property type="evidence" value="ECO:0007669"/>
    <property type="project" value="InterPro"/>
</dbReference>
<comment type="similarity">
    <text evidence="1">Belongs to the brassicaceae elicitor peptide family.</text>
</comment>
<reference evidence="5 6" key="1">
    <citation type="journal article" date="2019" name="Nat. Plants">
        <title>Genome sequencing of Musa balbisiana reveals subgenome evolution and function divergence in polyploid bananas.</title>
        <authorList>
            <person name="Yao X."/>
        </authorList>
    </citation>
    <scope>NUCLEOTIDE SEQUENCE [LARGE SCALE GENOMIC DNA]</scope>
    <source>
        <strain evidence="6">cv. DH-PKW</strain>
        <tissue evidence="5">Leaves</tissue>
    </source>
</reference>
<feature type="signal peptide" evidence="4">
    <location>
        <begin position="1"/>
        <end position="33"/>
    </location>
</feature>
<evidence type="ECO:0000313" key="5">
    <source>
        <dbReference type="EMBL" id="THU59861.1"/>
    </source>
</evidence>
<keyword evidence="2" id="KW-0611">Plant defense</keyword>
<dbReference type="Pfam" id="PF17232">
    <property type="entry name" value="Pep1_7"/>
    <property type="match status" value="1"/>
</dbReference>
<comment type="caution">
    <text evidence="5">The sequence shown here is derived from an EMBL/GenBank/DDBJ whole genome shotgun (WGS) entry which is preliminary data.</text>
</comment>
<accession>A0A4S8JDL6</accession>
<evidence type="ECO:0000313" key="6">
    <source>
        <dbReference type="Proteomes" id="UP000317650"/>
    </source>
</evidence>
<protein>
    <submittedName>
        <fullName evidence="5">Uncharacterized protein</fullName>
    </submittedName>
</protein>
<dbReference type="PROSITE" id="PS51257">
    <property type="entry name" value="PROKAR_LIPOPROTEIN"/>
    <property type="match status" value="1"/>
</dbReference>
<dbReference type="EMBL" id="PYDT01000005">
    <property type="protein sequence ID" value="THU59861.1"/>
    <property type="molecule type" value="Genomic_DNA"/>
</dbReference>
<feature type="compositionally biased region" description="Polar residues" evidence="3">
    <location>
        <begin position="37"/>
        <end position="50"/>
    </location>
</feature>
<dbReference type="InterPro" id="IPR035176">
    <property type="entry name" value="PEP"/>
</dbReference>
<keyword evidence="4" id="KW-0732">Signal</keyword>
<sequence length="85" mass="8643">MSKGSPATVSFGFGNHPCSLLLYIVGACARCLGCSVSSGDGAQDPSTGDQANDMDPTADGSGFETKAARRPRRPPPSEGRGGQIN</sequence>
<evidence type="ECO:0000256" key="1">
    <source>
        <dbReference type="ARBA" id="ARBA00011021"/>
    </source>
</evidence>
<keyword evidence="6" id="KW-1185">Reference proteome</keyword>
<feature type="chain" id="PRO_5020273244" evidence="4">
    <location>
        <begin position="34"/>
        <end position="85"/>
    </location>
</feature>
<gene>
    <name evidence="5" type="ORF">C4D60_Mb07t06480</name>
</gene>
<evidence type="ECO:0000256" key="3">
    <source>
        <dbReference type="SAM" id="MobiDB-lite"/>
    </source>
</evidence>